<comment type="caution">
    <text evidence="11">The sequence shown here is derived from an EMBL/GenBank/DDBJ whole genome shotgun (WGS) entry which is preliminary data.</text>
</comment>
<proteinExistence type="inferred from homology"/>
<dbReference type="EMBL" id="BSYO01000008">
    <property type="protein sequence ID" value="GMH08213.1"/>
    <property type="molecule type" value="Genomic_DNA"/>
</dbReference>
<dbReference type="PANTHER" id="PTHR32285">
    <property type="entry name" value="PROTEIN TRICHOME BIREFRINGENCE-LIKE 9-RELATED"/>
    <property type="match status" value="1"/>
</dbReference>
<feature type="domain" description="Trichome birefringence-like C-terminal" evidence="9">
    <location>
        <begin position="288"/>
        <end position="573"/>
    </location>
</feature>
<dbReference type="Pfam" id="PF14416">
    <property type="entry name" value="PMR5N"/>
    <property type="match status" value="1"/>
</dbReference>
<evidence type="ECO:0000313" key="12">
    <source>
        <dbReference type="Proteomes" id="UP001279734"/>
    </source>
</evidence>
<reference evidence="11" key="1">
    <citation type="submission" date="2023-05" db="EMBL/GenBank/DDBJ databases">
        <title>Nepenthes gracilis genome sequencing.</title>
        <authorList>
            <person name="Fukushima K."/>
        </authorList>
    </citation>
    <scope>NUCLEOTIDE SEQUENCE</scope>
    <source>
        <strain evidence="11">SING2019-196</strain>
    </source>
</reference>
<evidence type="ECO:0000256" key="4">
    <source>
        <dbReference type="ARBA" id="ARBA00022968"/>
    </source>
</evidence>
<evidence type="ECO:0000256" key="1">
    <source>
        <dbReference type="ARBA" id="ARBA00004167"/>
    </source>
</evidence>
<evidence type="ECO:0000256" key="3">
    <source>
        <dbReference type="ARBA" id="ARBA00022692"/>
    </source>
</evidence>
<keyword evidence="4" id="KW-0735">Signal-anchor</keyword>
<evidence type="ECO:0000256" key="6">
    <source>
        <dbReference type="ARBA" id="ARBA00023136"/>
    </source>
</evidence>
<sequence>MVEATKSQMISNGSLSTYLKSNLSLFCTRRSKAFVYGIMFIFVALSVFLAFSPSSSSSSPWFMNVFTLTTSNTSSSTTAMTTSSSIFSDQSYRSQFSSIFSHFFPNSSRTPYLNVSPPSQSTPSRLQNTTAFPPPISIIPNGTIIHPQEHPIPQNKTTNSTSGSGFSERNRSGGKEEDKIVREKAVSSNFTASLSKKHSSQKNTSAAPAMNKAVNGTAVTESGKGKGDLIESLVNCEIYDGEWVRDDSYPLYKPGSCSLIDEQFNCYLNGRPDSDYQKLRWMPKGCILPRLNGSHMLELLRGKRLVFVGDSLNRNMWESLFCILRNSVKDKSKVYEAFGRHHFRTEASYSFVFEDYKCTVEFFASPFLVRQWEATYENGTKKETLRLDLIGESSDQFKTADIIVFNTGHWWTHEKTSLGKDYYQEGSHVYGELNVVEAFRRALTTWARWVDANVNPSKTHVLFRGYSASHFSGGQWNSGGQCNSETQPIKNETYLTGYPWKMKVFESVMKGMRTKVSYLNITRITDYRKDGHPSVYRKQNLSDEEWRSPLRYQDCSHWCLPGVPDTWNELLYAELLRKPLQPRLQPPT</sequence>
<keyword evidence="12" id="KW-1185">Reference proteome</keyword>
<dbReference type="GO" id="GO:0016413">
    <property type="term" value="F:O-acetyltransferase activity"/>
    <property type="evidence" value="ECO:0007669"/>
    <property type="project" value="InterPro"/>
</dbReference>
<dbReference type="InterPro" id="IPR026057">
    <property type="entry name" value="TBL_C"/>
</dbReference>
<evidence type="ECO:0000259" key="10">
    <source>
        <dbReference type="Pfam" id="PF14416"/>
    </source>
</evidence>
<accession>A0AAD3SBP3</accession>
<gene>
    <name evidence="11" type="ORF">Nepgr_010053</name>
</gene>
<dbReference type="InterPro" id="IPR025846">
    <property type="entry name" value="TBL_N"/>
</dbReference>
<evidence type="ECO:0000259" key="9">
    <source>
        <dbReference type="Pfam" id="PF13839"/>
    </source>
</evidence>
<evidence type="ECO:0000256" key="8">
    <source>
        <dbReference type="SAM" id="Phobius"/>
    </source>
</evidence>
<dbReference type="Pfam" id="PF13839">
    <property type="entry name" value="PC-Esterase"/>
    <property type="match status" value="1"/>
</dbReference>
<feature type="region of interest" description="Disordered" evidence="7">
    <location>
        <begin position="146"/>
        <end position="182"/>
    </location>
</feature>
<comment type="similarity">
    <text evidence="2">Belongs to the PC-esterase family. TBL subfamily.</text>
</comment>
<organism evidence="11 12">
    <name type="scientific">Nepenthes gracilis</name>
    <name type="common">Slender pitcher plant</name>
    <dbReference type="NCBI Taxonomy" id="150966"/>
    <lineage>
        <taxon>Eukaryota</taxon>
        <taxon>Viridiplantae</taxon>
        <taxon>Streptophyta</taxon>
        <taxon>Embryophyta</taxon>
        <taxon>Tracheophyta</taxon>
        <taxon>Spermatophyta</taxon>
        <taxon>Magnoliopsida</taxon>
        <taxon>eudicotyledons</taxon>
        <taxon>Gunneridae</taxon>
        <taxon>Pentapetalae</taxon>
        <taxon>Caryophyllales</taxon>
        <taxon>Nepenthaceae</taxon>
        <taxon>Nepenthes</taxon>
    </lineage>
</organism>
<feature type="domain" description="Trichome birefringence-like N-terminal" evidence="10">
    <location>
        <begin position="235"/>
        <end position="286"/>
    </location>
</feature>
<dbReference type="GO" id="GO:0016020">
    <property type="term" value="C:membrane"/>
    <property type="evidence" value="ECO:0007669"/>
    <property type="project" value="UniProtKB-SubCell"/>
</dbReference>
<feature type="transmembrane region" description="Helical" evidence="8">
    <location>
        <begin position="33"/>
        <end position="51"/>
    </location>
</feature>
<dbReference type="GO" id="GO:0005794">
    <property type="term" value="C:Golgi apparatus"/>
    <property type="evidence" value="ECO:0007669"/>
    <property type="project" value="TreeGrafter"/>
</dbReference>
<dbReference type="PANTHER" id="PTHR32285:SF22">
    <property type="entry name" value="PROTEIN TRICHOME BIREFRINGENCE"/>
    <property type="match status" value="1"/>
</dbReference>
<keyword evidence="3 8" id="KW-0812">Transmembrane</keyword>
<dbReference type="AlphaFoldDB" id="A0AAD3SBP3"/>
<evidence type="ECO:0000256" key="5">
    <source>
        <dbReference type="ARBA" id="ARBA00022989"/>
    </source>
</evidence>
<keyword evidence="5 8" id="KW-1133">Transmembrane helix</keyword>
<evidence type="ECO:0008006" key="13">
    <source>
        <dbReference type="Google" id="ProtNLM"/>
    </source>
</evidence>
<feature type="compositionally biased region" description="Polar residues" evidence="7">
    <location>
        <begin position="154"/>
        <end position="167"/>
    </location>
</feature>
<comment type="subcellular location">
    <subcellularLocation>
        <location evidence="1">Membrane</location>
        <topology evidence="1">Single-pass membrane protein</topology>
    </subcellularLocation>
</comment>
<name>A0AAD3SBP3_NEPGR</name>
<evidence type="ECO:0000313" key="11">
    <source>
        <dbReference type="EMBL" id="GMH08213.1"/>
    </source>
</evidence>
<feature type="compositionally biased region" description="Basic and acidic residues" evidence="7">
    <location>
        <begin position="168"/>
        <end position="182"/>
    </location>
</feature>
<evidence type="ECO:0000256" key="7">
    <source>
        <dbReference type="SAM" id="MobiDB-lite"/>
    </source>
</evidence>
<evidence type="ECO:0000256" key="2">
    <source>
        <dbReference type="ARBA" id="ARBA00007727"/>
    </source>
</evidence>
<protein>
    <recommendedName>
        <fullName evidence="13">Trichome birefringence-like N-terminal domain-containing protein</fullName>
    </recommendedName>
</protein>
<dbReference type="Proteomes" id="UP001279734">
    <property type="component" value="Unassembled WGS sequence"/>
</dbReference>
<dbReference type="InterPro" id="IPR029962">
    <property type="entry name" value="TBL"/>
</dbReference>
<keyword evidence="6 8" id="KW-0472">Membrane</keyword>